<dbReference type="AlphaFoldDB" id="A0A162D228"/>
<dbReference type="Proteomes" id="UP000076858">
    <property type="component" value="Unassembled WGS sequence"/>
</dbReference>
<dbReference type="InterPro" id="IPR007110">
    <property type="entry name" value="Ig-like_dom"/>
</dbReference>
<name>A0A162D228_9CRUS</name>
<evidence type="ECO:0000256" key="2">
    <source>
        <dbReference type="SAM" id="Phobius"/>
    </source>
</evidence>
<dbReference type="SUPFAM" id="SSF48726">
    <property type="entry name" value="Immunoglobulin"/>
    <property type="match status" value="1"/>
</dbReference>
<evidence type="ECO:0000259" key="3">
    <source>
        <dbReference type="PROSITE" id="PS50835"/>
    </source>
</evidence>
<gene>
    <name evidence="4" type="ORF">APZ42_007378</name>
</gene>
<dbReference type="EMBL" id="LRGB01020643">
    <property type="protein sequence ID" value="KZR97634.1"/>
    <property type="molecule type" value="Genomic_DNA"/>
</dbReference>
<evidence type="ECO:0000313" key="5">
    <source>
        <dbReference type="Proteomes" id="UP000076858"/>
    </source>
</evidence>
<reference evidence="4 5" key="1">
    <citation type="submission" date="2016-03" db="EMBL/GenBank/DDBJ databases">
        <title>EvidentialGene: Evidence-directed Construction of Genes on Genomes.</title>
        <authorList>
            <person name="Gilbert D.G."/>
            <person name="Choi J.-H."/>
            <person name="Mockaitis K."/>
            <person name="Colbourne J."/>
            <person name="Pfrender M."/>
        </authorList>
    </citation>
    <scope>NUCLEOTIDE SEQUENCE [LARGE SCALE GENOMIC DNA]</scope>
    <source>
        <strain evidence="4 5">Xinb3</strain>
        <tissue evidence="4">Complete organism</tissue>
    </source>
</reference>
<keyword evidence="2" id="KW-0472">Membrane</keyword>
<keyword evidence="5" id="KW-1185">Reference proteome</keyword>
<accession>A0A162D228</accession>
<dbReference type="STRING" id="35525.A0A162D228"/>
<feature type="non-terminal residue" evidence="4">
    <location>
        <position position="147"/>
    </location>
</feature>
<dbReference type="Pfam" id="PF08205">
    <property type="entry name" value="C2-set_2"/>
    <property type="match status" value="1"/>
</dbReference>
<dbReference type="PROSITE" id="PS50835">
    <property type="entry name" value="IG_LIKE"/>
    <property type="match status" value="1"/>
</dbReference>
<dbReference type="InterPro" id="IPR013162">
    <property type="entry name" value="CD80_C2-set"/>
</dbReference>
<evidence type="ECO:0000313" key="4">
    <source>
        <dbReference type="EMBL" id="KZR97634.1"/>
    </source>
</evidence>
<feature type="transmembrane region" description="Helical" evidence="2">
    <location>
        <begin position="107"/>
        <end position="133"/>
    </location>
</feature>
<feature type="domain" description="Ig-like" evidence="3">
    <location>
        <begin position="8"/>
        <end position="86"/>
    </location>
</feature>
<keyword evidence="1" id="KW-1015">Disulfide bond</keyword>
<keyword evidence="2" id="KW-1133">Transmembrane helix</keyword>
<protein>
    <recommendedName>
        <fullName evidence="3">Ig-like domain-containing protein</fullName>
    </recommendedName>
</protein>
<proteinExistence type="predicted"/>
<sequence length="147" mass="16583">SVIGPYDEGAQLSLNCIVTGGRPRPEVSWWLDNKLVDHTFIGTSENVVQNVLVIPQLQRHHLHAILRCQASTILVRATPRQRPILASIPTDITIDNNKTRSSPACNLISIVSLSFFFFQFQLPILTLIFYGLFCCKSHRMVHYPSLV</sequence>
<dbReference type="Gene3D" id="2.60.40.10">
    <property type="entry name" value="Immunoglobulins"/>
    <property type="match status" value="1"/>
</dbReference>
<dbReference type="InterPro" id="IPR013783">
    <property type="entry name" value="Ig-like_fold"/>
</dbReference>
<feature type="non-terminal residue" evidence="4">
    <location>
        <position position="1"/>
    </location>
</feature>
<dbReference type="InterPro" id="IPR036179">
    <property type="entry name" value="Ig-like_dom_sf"/>
</dbReference>
<evidence type="ECO:0000256" key="1">
    <source>
        <dbReference type="ARBA" id="ARBA00023157"/>
    </source>
</evidence>
<organism evidence="4 5">
    <name type="scientific">Daphnia magna</name>
    <dbReference type="NCBI Taxonomy" id="35525"/>
    <lineage>
        <taxon>Eukaryota</taxon>
        <taxon>Metazoa</taxon>
        <taxon>Ecdysozoa</taxon>
        <taxon>Arthropoda</taxon>
        <taxon>Crustacea</taxon>
        <taxon>Branchiopoda</taxon>
        <taxon>Diplostraca</taxon>
        <taxon>Cladocera</taxon>
        <taxon>Anomopoda</taxon>
        <taxon>Daphniidae</taxon>
        <taxon>Daphnia</taxon>
    </lineage>
</organism>
<dbReference type="PANTHER" id="PTHR23278">
    <property type="entry name" value="SIDESTEP PROTEIN"/>
    <property type="match status" value="1"/>
</dbReference>
<keyword evidence="2" id="KW-0812">Transmembrane</keyword>
<dbReference type="PANTHER" id="PTHR23278:SF19">
    <property type="entry name" value="OBSCURIN"/>
    <property type="match status" value="1"/>
</dbReference>
<comment type="caution">
    <text evidence="4">The sequence shown here is derived from an EMBL/GenBank/DDBJ whole genome shotgun (WGS) entry which is preliminary data.</text>
</comment>